<evidence type="ECO:0000256" key="8">
    <source>
        <dbReference type="HAMAP-Rule" id="MF_01148"/>
    </source>
</evidence>
<comment type="pathway">
    <text evidence="8">Protein modification; lipoprotein biosynthesis (N-acyl transfer).</text>
</comment>
<comment type="caution">
    <text evidence="8">Lacks conserved residue(s) required for the propagation of feature annotation.</text>
</comment>
<sequence length="537" mass="56790">MRTPDRWLASRWRRGCLAVLAGALPMFAFPAPSLWWLAYVALVPWILLVRSAPTDRRAAYDGWLGGTGFMLGVHHWLLPNLHVFTFVMAALLGALWAPWGLLVRRFLAGAPSGARVAAALVVVPSGWLAAELVRSWEALGGPWGLLGSSQWQVGPALRLASVGGVWLLSLLVVAVNVAVAVLVAVDRARVPAVAGLAAVAAAGSAAWVWAPRPVVDGHARVAVVQPGYADAAGSPGRRFAREEALTRRLAGQDVDLVVWGESSVGFDLADRPDLADRIAALSRTTGADVLVNVDARRSDRPGIYKSSQLVGPDGPTGDRYDKMRLVPFGEYVPARSVLGWATSVGEAAGEDRRRGTRQVVMDVPAGLRDGSGLRIGPMVCFESAFPDLGRRLARDGARVLIAQSATSTFQRSWAPAQHASLAALRAAETGRPMVHATLTGVSAVYGPGGGRVGPRLGTDASTGAVYEVPLATGVTPYVRLGDWAVCAALLVLVVAGAADTVRAVRLRRRGRTGRTGRRGRPAPPARTTRESPARPAR</sequence>
<dbReference type="CDD" id="cd07571">
    <property type="entry name" value="ALP_N-acyl_transferase"/>
    <property type="match status" value="1"/>
</dbReference>
<feature type="region of interest" description="Disordered" evidence="9">
    <location>
        <begin position="508"/>
        <end position="537"/>
    </location>
</feature>
<gene>
    <name evidence="8 11" type="primary">lnt</name>
    <name evidence="11" type="ORF">GCM10010145_56080</name>
</gene>
<feature type="domain" description="CN hydrolase" evidence="10">
    <location>
        <begin position="219"/>
        <end position="472"/>
    </location>
</feature>
<keyword evidence="3 8" id="KW-0808">Transferase</keyword>
<feature type="transmembrane region" description="Helical" evidence="8">
    <location>
        <begin position="12"/>
        <end position="28"/>
    </location>
</feature>
<feature type="transmembrane region" description="Helical" evidence="8">
    <location>
        <begin position="114"/>
        <end position="136"/>
    </location>
</feature>
<dbReference type="Pfam" id="PF20154">
    <property type="entry name" value="LNT_N"/>
    <property type="match status" value="1"/>
</dbReference>
<feature type="transmembrane region" description="Helical" evidence="8">
    <location>
        <begin position="192"/>
        <end position="210"/>
    </location>
</feature>
<name>A0A918EVQ8_9ACTN</name>
<comment type="subcellular location">
    <subcellularLocation>
        <location evidence="1 8">Cell membrane</location>
        <topology evidence="1 8">Multi-pass membrane protein</topology>
    </subcellularLocation>
</comment>
<evidence type="ECO:0000256" key="7">
    <source>
        <dbReference type="ARBA" id="ARBA00023315"/>
    </source>
</evidence>
<evidence type="ECO:0000256" key="5">
    <source>
        <dbReference type="ARBA" id="ARBA00022989"/>
    </source>
</evidence>
<protein>
    <recommendedName>
        <fullName evidence="8">Apolipoprotein N-acyltransferase</fullName>
        <shortName evidence="8">ALP N-acyltransferase</shortName>
        <ecNumber evidence="8">2.3.1.269</ecNumber>
    </recommendedName>
</protein>
<dbReference type="EMBL" id="BMQK01000016">
    <property type="protein sequence ID" value="GGQ79141.1"/>
    <property type="molecule type" value="Genomic_DNA"/>
</dbReference>
<evidence type="ECO:0000256" key="9">
    <source>
        <dbReference type="SAM" id="MobiDB-lite"/>
    </source>
</evidence>
<dbReference type="InterPro" id="IPR036526">
    <property type="entry name" value="C-N_Hydrolase_sf"/>
</dbReference>
<dbReference type="GO" id="GO:0016410">
    <property type="term" value="F:N-acyltransferase activity"/>
    <property type="evidence" value="ECO:0007669"/>
    <property type="project" value="UniProtKB-UniRule"/>
</dbReference>
<dbReference type="Pfam" id="PF00795">
    <property type="entry name" value="CN_hydrolase"/>
    <property type="match status" value="1"/>
</dbReference>
<proteinExistence type="inferred from homology"/>
<dbReference type="InterPro" id="IPR003010">
    <property type="entry name" value="C-N_Hydrolase"/>
</dbReference>
<feature type="transmembrane region" description="Helical" evidence="8">
    <location>
        <begin position="156"/>
        <end position="185"/>
    </location>
</feature>
<feature type="transmembrane region" description="Helical" evidence="8">
    <location>
        <begin position="83"/>
        <end position="102"/>
    </location>
</feature>
<feature type="compositionally biased region" description="Basic residues" evidence="9">
    <location>
        <begin position="508"/>
        <end position="520"/>
    </location>
</feature>
<dbReference type="AlphaFoldDB" id="A0A918EVQ8"/>
<comment type="function">
    <text evidence="8">Catalyzes the phospholipid dependent N-acylation of the N-terminal cysteine of apolipoprotein, the last step in lipoprotein maturation.</text>
</comment>
<dbReference type="PANTHER" id="PTHR38686:SF1">
    <property type="entry name" value="APOLIPOPROTEIN N-ACYLTRANSFERASE"/>
    <property type="match status" value="1"/>
</dbReference>
<dbReference type="InterPro" id="IPR045378">
    <property type="entry name" value="LNT_N"/>
</dbReference>
<feature type="compositionally biased region" description="Basic and acidic residues" evidence="9">
    <location>
        <begin position="527"/>
        <end position="537"/>
    </location>
</feature>
<dbReference type="EC" id="2.3.1.269" evidence="8"/>
<dbReference type="PROSITE" id="PS50263">
    <property type="entry name" value="CN_HYDROLASE"/>
    <property type="match status" value="1"/>
</dbReference>
<organism evidence="11 12">
    <name type="scientific">Streptomyces ruber</name>
    <dbReference type="NCBI Taxonomy" id="83378"/>
    <lineage>
        <taxon>Bacteria</taxon>
        <taxon>Bacillati</taxon>
        <taxon>Actinomycetota</taxon>
        <taxon>Actinomycetes</taxon>
        <taxon>Kitasatosporales</taxon>
        <taxon>Streptomycetaceae</taxon>
        <taxon>Streptomyces</taxon>
    </lineage>
</organism>
<keyword evidence="5 8" id="KW-1133">Transmembrane helix</keyword>
<evidence type="ECO:0000256" key="6">
    <source>
        <dbReference type="ARBA" id="ARBA00023136"/>
    </source>
</evidence>
<reference evidence="11" key="2">
    <citation type="submission" date="2020-09" db="EMBL/GenBank/DDBJ databases">
        <authorList>
            <person name="Sun Q."/>
            <person name="Ohkuma M."/>
        </authorList>
    </citation>
    <scope>NUCLEOTIDE SEQUENCE</scope>
    <source>
        <strain evidence="11">JCM 3131</strain>
    </source>
</reference>
<dbReference type="RefSeq" id="WP_189219665.1">
    <property type="nucleotide sequence ID" value="NZ_BMQK01000016.1"/>
</dbReference>
<keyword evidence="12" id="KW-1185">Reference proteome</keyword>
<comment type="catalytic activity">
    <reaction evidence="8">
        <text>N-terminal S-1,2-diacyl-sn-glyceryl-L-cysteinyl-[lipoprotein] + a glycerophospholipid = N-acyl-S-1,2-diacyl-sn-glyceryl-L-cysteinyl-[lipoprotein] + a 2-acyl-sn-glycero-3-phospholipid + H(+)</text>
        <dbReference type="Rhea" id="RHEA:48228"/>
        <dbReference type="Rhea" id="RHEA-COMP:14681"/>
        <dbReference type="Rhea" id="RHEA-COMP:14684"/>
        <dbReference type="ChEBI" id="CHEBI:15378"/>
        <dbReference type="ChEBI" id="CHEBI:136912"/>
        <dbReference type="ChEBI" id="CHEBI:140656"/>
        <dbReference type="ChEBI" id="CHEBI:140657"/>
        <dbReference type="ChEBI" id="CHEBI:140660"/>
        <dbReference type="EC" id="2.3.1.269"/>
    </reaction>
</comment>
<keyword evidence="7 8" id="KW-0012">Acyltransferase</keyword>
<evidence type="ECO:0000313" key="12">
    <source>
        <dbReference type="Proteomes" id="UP000620156"/>
    </source>
</evidence>
<keyword evidence="2 8" id="KW-1003">Cell membrane</keyword>
<evidence type="ECO:0000259" key="10">
    <source>
        <dbReference type="PROSITE" id="PS50263"/>
    </source>
</evidence>
<dbReference type="Gene3D" id="3.60.110.10">
    <property type="entry name" value="Carbon-nitrogen hydrolase"/>
    <property type="match status" value="1"/>
</dbReference>
<dbReference type="GO" id="GO:0042158">
    <property type="term" value="P:lipoprotein biosynthetic process"/>
    <property type="evidence" value="ECO:0007669"/>
    <property type="project" value="UniProtKB-UniRule"/>
</dbReference>
<evidence type="ECO:0000313" key="11">
    <source>
        <dbReference type="EMBL" id="GGQ79141.1"/>
    </source>
</evidence>
<accession>A0A918EVQ8</accession>
<evidence type="ECO:0000256" key="3">
    <source>
        <dbReference type="ARBA" id="ARBA00022679"/>
    </source>
</evidence>
<evidence type="ECO:0000256" key="4">
    <source>
        <dbReference type="ARBA" id="ARBA00022692"/>
    </source>
</evidence>
<comment type="similarity">
    <text evidence="8">Belongs to the CN hydrolase family. Apolipoprotein N-acyltransferase subfamily.</text>
</comment>
<dbReference type="GO" id="GO:0005886">
    <property type="term" value="C:plasma membrane"/>
    <property type="evidence" value="ECO:0007669"/>
    <property type="project" value="UniProtKB-SubCell"/>
</dbReference>
<dbReference type="InterPro" id="IPR004563">
    <property type="entry name" value="Apolipo_AcylTrfase"/>
</dbReference>
<evidence type="ECO:0000256" key="1">
    <source>
        <dbReference type="ARBA" id="ARBA00004651"/>
    </source>
</evidence>
<dbReference type="PANTHER" id="PTHR38686">
    <property type="entry name" value="APOLIPOPROTEIN N-ACYLTRANSFERASE"/>
    <property type="match status" value="1"/>
</dbReference>
<reference evidence="11" key="1">
    <citation type="journal article" date="2014" name="Int. J. Syst. Evol. Microbiol.">
        <title>Complete genome sequence of Corynebacterium casei LMG S-19264T (=DSM 44701T), isolated from a smear-ripened cheese.</title>
        <authorList>
            <consortium name="US DOE Joint Genome Institute (JGI-PGF)"/>
            <person name="Walter F."/>
            <person name="Albersmeier A."/>
            <person name="Kalinowski J."/>
            <person name="Ruckert C."/>
        </authorList>
    </citation>
    <scope>NUCLEOTIDE SEQUENCE</scope>
    <source>
        <strain evidence="11">JCM 3131</strain>
    </source>
</reference>
<evidence type="ECO:0000256" key="2">
    <source>
        <dbReference type="ARBA" id="ARBA00022475"/>
    </source>
</evidence>
<dbReference type="Proteomes" id="UP000620156">
    <property type="component" value="Unassembled WGS sequence"/>
</dbReference>
<keyword evidence="6 8" id="KW-0472">Membrane</keyword>
<dbReference type="NCBIfam" id="TIGR00546">
    <property type="entry name" value="lnt"/>
    <property type="match status" value="1"/>
</dbReference>
<dbReference type="HAMAP" id="MF_01148">
    <property type="entry name" value="Lnt"/>
    <property type="match status" value="1"/>
</dbReference>
<keyword evidence="4 8" id="KW-0812">Transmembrane</keyword>
<comment type="caution">
    <text evidence="11">The sequence shown here is derived from an EMBL/GenBank/DDBJ whole genome shotgun (WGS) entry which is preliminary data.</text>
</comment>
<dbReference type="SUPFAM" id="SSF56317">
    <property type="entry name" value="Carbon-nitrogen hydrolase"/>
    <property type="match status" value="1"/>
</dbReference>